<comment type="caution">
    <text evidence="6">The sequence shown here is derived from an EMBL/GenBank/DDBJ whole genome shotgun (WGS) entry which is preliminary data.</text>
</comment>
<dbReference type="InterPro" id="IPR049680">
    <property type="entry name" value="FLVCR1-2_SLC49-like"/>
</dbReference>
<evidence type="ECO:0000313" key="7">
    <source>
        <dbReference type="Proteomes" id="UP001141327"/>
    </source>
</evidence>
<dbReference type="PANTHER" id="PTHR10924:SF27">
    <property type="entry name" value="SOLUTE CARRIER FAMILY 49 MEMBER 4"/>
    <property type="match status" value="1"/>
</dbReference>
<accession>A0ABQ8ULR4</accession>
<dbReference type="Proteomes" id="UP001141327">
    <property type="component" value="Unassembled WGS sequence"/>
</dbReference>
<sequence length="478" mass="50840">MDVKNVLAAENEEDFQKIPYKAYPKRWYILALFTLVSFAQSAIWMTFSAIPEATHSYFPGADDTVITILLAWGPILFFPATVAVMWMDAYFAKFRYCMLVAASFPALGSIVRLIPCLFSNREGVTPLIFLHFGQILNGIAGPYVMSTTSRLSLLWFPPGERTFSTATATLANQLGCCIGYLVEPMVVAQGSSLPGLLIFEAGLACTLAVATWIHFPSAPPSPPSQGATQTVPQTTRELLSSMAACLRSPSFVAVVCLGGIAPGVFAAWSGTLPLALAQLDYGPQVAGLLSFAANLASIGAGILLGWLGDHCFRRRFKWLIFGCLLLDMAAFVWVTLSFPLGAAPASVLPHPLGAVFVAVVLAGLFNGAPNPLFYELAAEMTFPVSASTSAGLLTFVLNGACLVELLLSASLSPAYIHLVMTAAVALCALLMLLTREWYRRSDFEAGLLAPVPQAREQVPLLGGVSASAGPEAAASSIQ</sequence>
<feature type="transmembrane region" description="Helical" evidence="5">
    <location>
        <begin position="319"/>
        <end position="340"/>
    </location>
</feature>
<name>A0ABQ8ULR4_9EUKA</name>
<dbReference type="PANTHER" id="PTHR10924">
    <property type="entry name" value="MAJOR FACILITATOR SUPERFAMILY PROTEIN-RELATED"/>
    <property type="match status" value="1"/>
</dbReference>
<evidence type="ECO:0000256" key="4">
    <source>
        <dbReference type="ARBA" id="ARBA00023136"/>
    </source>
</evidence>
<feature type="transmembrane region" description="Helical" evidence="5">
    <location>
        <begin position="352"/>
        <end position="374"/>
    </location>
</feature>
<dbReference type="InterPro" id="IPR036259">
    <property type="entry name" value="MFS_trans_sf"/>
</dbReference>
<keyword evidence="3 5" id="KW-1133">Transmembrane helix</keyword>
<dbReference type="Pfam" id="PF07690">
    <property type="entry name" value="MFS_1"/>
    <property type="match status" value="1"/>
</dbReference>
<evidence type="ECO:0000313" key="6">
    <source>
        <dbReference type="EMBL" id="KAJ4460119.1"/>
    </source>
</evidence>
<organism evidence="6 7">
    <name type="scientific">Paratrimastix pyriformis</name>
    <dbReference type="NCBI Taxonomy" id="342808"/>
    <lineage>
        <taxon>Eukaryota</taxon>
        <taxon>Metamonada</taxon>
        <taxon>Preaxostyla</taxon>
        <taxon>Paratrimastigidae</taxon>
        <taxon>Paratrimastix</taxon>
    </lineage>
</organism>
<evidence type="ECO:0000256" key="3">
    <source>
        <dbReference type="ARBA" id="ARBA00022989"/>
    </source>
</evidence>
<feature type="transmembrane region" description="Helical" evidence="5">
    <location>
        <begin position="386"/>
        <end position="408"/>
    </location>
</feature>
<proteinExistence type="predicted"/>
<feature type="transmembrane region" description="Helical" evidence="5">
    <location>
        <begin position="65"/>
        <end position="87"/>
    </location>
</feature>
<evidence type="ECO:0000256" key="1">
    <source>
        <dbReference type="ARBA" id="ARBA00004141"/>
    </source>
</evidence>
<feature type="transmembrane region" description="Helical" evidence="5">
    <location>
        <begin position="414"/>
        <end position="433"/>
    </location>
</feature>
<feature type="transmembrane region" description="Helical" evidence="5">
    <location>
        <begin position="288"/>
        <end position="307"/>
    </location>
</feature>
<keyword evidence="4 5" id="KW-0472">Membrane</keyword>
<dbReference type="EMBL" id="JAPMOS010000015">
    <property type="protein sequence ID" value="KAJ4460119.1"/>
    <property type="molecule type" value="Genomic_DNA"/>
</dbReference>
<feature type="transmembrane region" description="Helical" evidence="5">
    <location>
        <begin position="250"/>
        <end position="268"/>
    </location>
</feature>
<keyword evidence="7" id="KW-1185">Reference proteome</keyword>
<dbReference type="Gene3D" id="1.20.1250.20">
    <property type="entry name" value="MFS general substrate transporter like domains"/>
    <property type="match status" value="1"/>
</dbReference>
<reference evidence="6" key="1">
    <citation type="journal article" date="2022" name="bioRxiv">
        <title>Genomics of Preaxostyla Flagellates Illuminates Evolutionary Transitions and the Path Towards Mitochondrial Loss.</title>
        <authorList>
            <person name="Novak L.V.F."/>
            <person name="Treitli S.C."/>
            <person name="Pyrih J."/>
            <person name="Halakuc P."/>
            <person name="Pipaliya S.V."/>
            <person name="Vacek V."/>
            <person name="Brzon O."/>
            <person name="Soukal P."/>
            <person name="Eme L."/>
            <person name="Dacks J.B."/>
            <person name="Karnkowska A."/>
            <person name="Elias M."/>
            <person name="Hampl V."/>
        </authorList>
    </citation>
    <scope>NUCLEOTIDE SEQUENCE</scope>
    <source>
        <strain evidence="6">RCP-MX</strain>
    </source>
</reference>
<protein>
    <submittedName>
        <fullName evidence="6">MFS-type transporter</fullName>
    </submittedName>
</protein>
<dbReference type="SUPFAM" id="SSF103473">
    <property type="entry name" value="MFS general substrate transporter"/>
    <property type="match status" value="1"/>
</dbReference>
<evidence type="ECO:0000256" key="5">
    <source>
        <dbReference type="SAM" id="Phobius"/>
    </source>
</evidence>
<evidence type="ECO:0000256" key="2">
    <source>
        <dbReference type="ARBA" id="ARBA00022692"/>
    </source>
</evidence>
<dbReference type="InterPro" id="IPR011701">
    <property type="entry name" value="MFS"/>
</dbReference>
<feature type="transmembrane region" description="Helical" evidence="5">
    <location>
        <begin position="27"/>
        <end position="45"/>
    </location>
</feature>
<keyword evidence="2 5" id="KW-0812">Transmembrane</keyword>
<comment type="subcellular location">
    <subcellularLocation>
        <location evidence="1">Membrane</location>
        <topology evidence="1">Multi-pass membrane protein</topology>
    </subcellularLocation>
</comment>
<gene>
    <name evidence="6" type="ORF">PAPYR_3850</name>
</gene>